<dbReference type="Proteomes" id="UP001501787">
    <property type="component" value="Unassembled WGS sequence"/>
</dbReference>
<keyword evidence="4" id="KW-1185">Reference proteome</keyword>
<comment type="caution">
    <text evidence="3">The sequence shown here is derived from an EMBL/GenBank/DDBJ whole genome shotgun (WGS) entry which is preliminary data.</text>
</comment>
<keyword evidence="2" id="KW-1133">Transmembrane helix</keyword>
<dbReference type="NCBIfam" id="NF041043">
    <property type="entry name" value="BPSS1780_fam"/>
    <property type="match status" value="1"/>
</dbReference>
<reference evidence="4" key="1">
    <citation type="journal article" date="2019" name="Int. J. Syst. Evol. Microbiol.">
        <title>The Global Catalogue of Microorganisms (GCM) 10K type strain sequencing project: providing services to taxonomists for standard genome sequencing and annotation.</title>
        <authorList>
            <consortium name="The Broad Institute Genomics Platform"/>
            <consortium name="The Broad Institute Genome Sequencing Center for Infectious Disease"/>
            <person name="Wu L."/>
            <person name="Ma J."/>
        </authorList>
    </citation>
    <scope>NUCLEOTIDE SEQUENCE [LARGE SCALE GENOMIC DNA]</scope>
    <source>
        <strain evidence="4">JCM 16343</strain>
    </source>
</reference>
<evidence type="ECO:0000256" key="1">
    <source>
        <dbReference type="SAM" id="MobiDB-lite"/>
    </source>
</evidence>
<keyword evidence="2" id="KW-0472">Membrane</keyword>
<accession>A0ABP3FA92</accession>
<organism evidence="3 4">
    <name type="scientific">Psychrobacter aestuarii</name>
    <dbReference type="NCBI Taxonomy" id="556327"/>
    <lineage>
        <taxon>Bacteria</taxon>
        <taxon>Pseudomonadati</taxon>
        <taxon>Pseudomonadota</taxon>
        <taxon>Gammaproteobacteria</taxon>
        <taxon>Moraxellales</taxon>
        <taxon>Moraxellaceae</taxon>
        <taxon>Psychrobacter</taxon>
    </lineage>
</organism>
<evidence type="ECO:0000313" key="3">
    <source>
        <dbReference type="EMBL" id="GAA0309573.1"/>
    </source>
</evidence>
<feature type="transmembrane region" description="Helical" evidence="2">
    <location>
        <begin position="119"/>
        <end position="142"/>
    </location>
</feature>
<feature type="transmembrane region" description="Helical" evidence="2">
    <location>
        <begin position="168"/>
        <end position="197"/>
    </location>
</feature>
<evidence type="ECO:0000256" key="2">
    <source>
        <dbReference type="SAM" id="Phobius"/>
    </source>
</evidence>
<gene>
    <name evidence="3" type="ORF">GCM10009129_03460</name>
</gene>
<dbReference type="RefSeq" id="WP_201504122.1">
    <property type="nucleotide sequence ID" value="NZ_BAAAFR010000001.1"/>
</dbReference>
<keyword evidence="2" id="KW-0812">Transmembrane</keyword>
<sequence>MPDMPTVSLNKAAPPPLPPTYQDPQLLPEPRRCDTGAGIVWIRKAFDMFKQNIGIWLGITVAMFAIMMVLTIVPLFGILSGLVVILFIGSFMQAAAIQERGERLKFEYLFSAFSTHLKPLLILTLLYMVSIAVFFILTFWGMHLLSVSNFLEARVALDSVGVSSSKQWIVMLYMLIAVLPMILLSMAFWFAPALIVLHDMAAMTAVKKSLQACLKNWLAFLIFGVVGGLLSIVLMVFTLGFGFLLVMPMMLLVYYTSYRDIWTDQPLSIDA</sequence>
<dbReference type="InterPro" id="IPR047798">
    <property type="entry name" value="BPSS1780-like"/>
</dbReference>
<protein>
    <submittedName>
        <fullName evidence="3">BPSS1780 family membrane protein</fullName>
    </submittedName>
</protein>
<name>A0ABP3FA92_9GAMM</name>
<feature type="transmembrane region" description="Helical" evidence="2">
    <location>
        <begin position="78"/>
        <end position="98"/>
    </location>
</feature>
<evidence type="ECO:0000313" key="4">
    <source>
        <dbReference type="Proteomes" id="UP001501787"/>
    </source>
</evidence>
<feature type="transmembrane region" description="Helical" evidence="2">
    <location>
        <begin position="218"/>
        <end position="246"/>
    </location>
</feature>
<dbReference type="EMBL" id="BAAAFR010000001">
    <property type="protein sequence ID" value="GAA0309573.1"/>
    <property type="molecule type" value="Genomic_DNA"/>
</dbReference>
<feature type="transmembrane region" description="Helical" evidence="2">
    <location>
        <begin position="53"/>
        <end position="72"/>
    </location>
</feature>
<feature type="region of interest" description="Disordered" evidence="1">
    <location>
        <begin position="1"/>
        <end position="25"/>
    </location>
</feature>
<proteinExistence type="predicted"/>